<keyword evidence="12" id="KW-0902">Two-component regulatory system</keyword>
<dbReference type="FunFam" id="1.10.287.130:FF:000002">
    <property type="entry name" value="Two-component osmosensing histidine kinase"/>
    <property type="match status" value="1"/>
</dbReference>
<feature type="transmembrane region" description="Helical" evidence="17">
    <location>
        <begin position="340"/>
        <end position="363"/>
    </location>
</feature>
<comment type="catalytic activity">
    <reaction evidence="1">
        <text>ATP + protein L-histidine = ADP + protein N-phospho-L-histidine.</text>
        <dbReference type="EC" id="2.7.13.3"/>
    </reaction>
</comment>
<organism evidence="20 21">
    <name type="scientific">Kosakonia oryziphila</name>
    <dbReference type="NCBI Taxonomy" id="1005667"/>
    <lineage>
        <taxon>Bacteria</taxon>
        <taxon>Pseudomonadati</taxon>
        <taxon>Pseudomonadota</taxon>
        <taxon>Gammaproteobacteria</taxon>
        <taxon>Enterobacterales</taxon>
        <taxon>Enterobacteriaceae</taxon>
        <taxon>Kosakonia</taxon>
    </lineage>
</organism>
<dbReference type="SUPFAM" id="SSF55785">
    <property type="entry name" value="PYP-like sensor domain (PAS domain)"/>
    <property type="match status" value="1"/>
</dbReference>
<dbReference type="CDD" id="cd16922">
    <property type="entry name" value="HATPase_EvgS-ArcB-TorS-like"/>
    <property type="match status" value="1"/>
</dbReference>
<dbReference type="PRINTS" id="PR00344">
    <property type="entry name" value="BCTRLSENSOR"/>
</dbReference>
<feature type="domain" description="Histidine kinase" evidence="18">
    <location>
        <begin position="511"/>
        <end position="731"/>
    </location>
</feature>
<evidence type="ECO:0000256" key="12">
    <source>
        <dbReference type="ARBA" id="ARBA00023012"/>
    </source>
</evidence>
<keyword evidence="7 17" id="KW-0812">Transmembrane</keyword>
<evidence type="ECO:0000256" key="11">
    <source>
        <dbReference type="ARBA" id="ARBA00022989"/>
    </source>
</evidence>
<dbReference type="GO" id="GO:0005886">
    <property type="term" value="C:plasma membrane"/>
    <property type="evidence" value="ECO:0007669"/>
    <property type="project" value="UniProtKB-SubCell"/>
</dbReference>
<evidence type="ECO:0000256" key="15">
    <source>
        <dbReference type="ARBA" id="ARBA00068150"/>
    </source>
</evidence>
<dbReference type="InterPro" id="IPR004358">
    <property type="entry name" value="Sig_transdc_His_kin-like_C"/>
</dbReference>
<evidence type="ECO:0000256" key="17">
    <source>
        <dbReference type="SAM" id="Phobius"/>
    </source>
</evidence>
<evidence type="ECO:0000313" key="20">
    <source>
        <dbReference type="EMBL" id="SCC21626.1"/>
    </source>
</evidence>
<keyword evidence="21" id="KW-1185">Reference proteome</keyword>
<evidence type="ECO:0000256" key="1">
    <source>
        <dbReference type="ARBA" id="ARBA00000085"/>
    </source>
</evidence>
<accession>A0A1C4CR97</accession>
<dbReference type="EMBL" id="FMBC01000012">
    <property type="protein sequence ID" value="SCC21626.1"/>
    <property type="molecule type" value="Genomic_DNA"/>
</dbReference>
<dbReference type="EC" id="2.7.13.3" evidence="3"/>
<dbReference type="SUPFAM" id="SSF47226">
    <property type="entry name" value="Histidine-containing phosphotransfer domain, HPT domain"/>
    <property type="match status" value="1"/>
</dbReference>
<keyword evidence="8" id="KW-0547">Nucleotide-binding</keyword>
<dbReference type="SMART" id="SM00448">
    <property type="entry name" value="REC"/>
    <property type="match status" value="1"/>
</dbReference>
<keyword evidence="10" id="KW-0067">ATP-binding</keyword>
<gene>
    <name evidence="20" type="ORF">GA0061070_101272</name>
</gene>
<dbReference type="SUPFAM" id="SSF55874">
    <property type="entry name" value="ATPase domain of HSP90 chaperone/DNA topoisomerase II/histidine kinase"/>
    <property type="match status" value="1"/>
</dbReference>
<evidence type="ECO:0000256" key="5">
    <source>
        <dbReference type="ARBA" id="ARBA00022553"/>
    </source>
</evidence>
<dbReference type="Gene3D" id="3.30.450.20">
    <property type="entry name" value="PAS domain"/>
    <property type="match status" value="1"/>
</dbReference>
<evidence type="ECO:0000256" key="7">
    <source>
        <dbReference type="ARBA" id="ARBA00022692"/>
    </source>
</evidence>
<dbReference type="AlphaFoldDB" id="A0A1C4CR97"/>
<dbReference type="GO" id="GO:0005524">
    <property type="term" value="F:ATP binding"/>
    <property type="evidence" value="ECO:0007669"/>
    <property type="project" value="UniProtKB-KW"/>
</dbReference>
<evidence type="ECO:0000256" key="3">
    <source>
        <dbReference type="ARBA" id="ARBA00012438"/>
    </source>
</evidence>
<sequence length="1082" mass="121540">MQGTPFSRITHSTRRQHLLFFILLPIAILLAVGMYLGAKRVIEQEQRRFTLDFSTLIGYLNEQELFLHQLQKQNGRLAIIPLLRVTSFHEVSLPVDSKFHLYEGRETEVDLPFTLACQGEVDCARLSSKIFSLGGYLSAFYSSFWATSYFPAATVFFVNENDSFSLGVPAVNTNEDSESISIKLYLSITNAVRQKLQSINPENCQNNGRADKIIWFRTPSLPDQVIGLIPAGFPPTVWKGTSLKPSCLYAATLLNRSQTGVLERKFNPAPKHVFWLQYKGKAWVSHREHGLLIGENEPPKLLNPGLNYTLNGLVLKVTDKTDNWTGVYLLSYSSFFRNNLWLPLGTLLIIIISILGSTLYMRWYNSRVIKPAQQAQRDILESEAFNRTLIQTAPMALCIIARDNGHVVFANPLALELMGATAGEPLPKTKAMTALLKQIKHTVKDGTIDRLDISPERTLYVAYAPTRYMQQDVILCIFADVSSHAQIERNLLKARKAAEEANEAKSTFLATMSHEIRTPLYGALGTLELLSLTQLTHRQRQYVDRIEDASQILLQIISDILDISKIEAGQLQLEQTTFNPRELIQSCTGAYAGMAYRKGLLLFSVIATDIPHKVIGDPTRLRQILSNLISNAIKFTETGFVIVRLNLLNNSSSEAHLSLEVCDSGVGISKERQEKLFTPFYLASTEHHILGGAGLGLSICARLAELMNTKIQLKSESMLGSKFFFELNLVTVTDEEPVEPELNHAKIWVRTPHPELTANICGWLNSWGANTTAVDTIPKISDESSIMLDILHRPHNETVDWNGRYLALFLSGETGTSEIDAYSISSIGFGIDHLIHDKAAIHPPKADIHRFHLRVLVAEDHPLNRITLKEQLEQLGCEVTLAEDGEEALALWDITPYDMVLTDVNMPYMNGYELARKLRSEGASQPIIGVTANAMRDEEQRCVESGMNGWLVKPIELRELVSLLCQYSSYEQDASQSDVPAVEPQEPNILTKHRRLFLQSMWEDWKILESSIAQNNCEDILMILHRMRGALTLAKQREMSSRIELLELQIKSSGLDETCLAWVIAVANEINNLLCRIEAESI</sequence>
<dbReference type="Pfam" id="PF00072">
    <property type="entry name" value="Response_reg"/>
    <property type="match status" value="1"/>
</dbReference>
<dbReference type="InterPro" id="IPR005467">
    <property type="entry name" value="His_kinase_dom"/>
</dbReference>
<evidence type="ECO:0000259" key="19">
    <source>
        <dbReference type="PROSITE" id="PS50110"/>
    </source>
</evidence>
<dbReference type="Gene3D" id="1.20.120.160">
    <property type="entry name" value="HPT domain"/>
    <property type="match status" value="1"/>
</dbReference>
<name>A0A1C4CR97_9ENTR</name>
<dbReference type="InterPro" id="IPR036641">
    <property type="entry name" value="HPT_dom_sf"/>
</dbReference>
<dbReference type="FunFam" id="3.30.565.10:FF:000010">
    <property type="entry name" value="Sensor histidine kinase RcsC"/>
    <property type="match status" value="1"/>
</dbReference>
<dbReference type="PANTHER" id="PTHR45339:SF1">
    <property type="entry name" value="HYBRID SIGNAL TRANSDUCTION HISTIDINE KINASE J"/>
    <property type="match status" value="1"/>
</dbReference>
<comment type="subunit">
    <text evidence="14">At low DSF concentrations, interacts with RpfF.</text>
</comment>
<dbReference type="Gene3D" id="1.10.287.130">
    <property type="match status" value="1"/>
</dbReference>
<keyword evidence="11 17" id="KW-1133">Transmembrane helix</keyword>
<evidence type="ECO:0000256" key="4">
    <source>
        <dbReference type="ARBA" id="ARBA00022475"/>
    </source>
</evidence>
<dbReference type="InterPro" id="IPR036890">
    <property type="entry name" value="HATPase_C_sf"/>
</dbReference>
<keyword evidence="9 20" id="KW-0418">Kinase</keyword>
<evidence type="ECO:0000256" key="9">
    <source>
        <dbReference type="ARBA" id="ARBA00022777"/>
    </source>
</evidence>
<dbReference type="PANTHER" id="PTHR45339">
    <property type="entry name" value="HYBRID SIGNAL TRANSDUCTION HISTIDINE KINASE J"/>
    <property type="match status" value="1"/>
</dbReference>
<dbReference type="InterPro" id="IPR003661">
    <property type="entry name" value="HisK_dim/P_dom"/>
</dbReference>
<protein>
    <recommendedName>
        <fullName evidence="15">Sensory/regulatory protein RpfC</fullName>
        <ecNumber evidence="3">2.7.13.3</ecNumber>
    </recommendedName>
</protein>
<dbReference type="InterPro" id="IPR001789">
    <property type="entry name" value="Sig_transdc_resp-reg_receiver"/>
</dbReference>
<dbReference type="SMART" id="SM00387">
    <property type="entry name" value="HATPase_c"/>
    <property type="match status" value="1"/>
</dbReference>
<evidence type="ECO:0000313" key="21">
    <source>
        <dbReference type="Proteomes" id="UP000198515"/>
    </source>
</evidence>
<comment type="subcellular location">
    <subcellularLocation>
        <location evidence="2">Cell membrane</location>
        <topology evidence="2">Multi-pass membrane protein</topology>
    </subcellularLocation>
</comment>
<keyword evidence="6" id="KW-0808">Transferase</keyword>
<keyword evidence="4" id="KW-1003">Cell membrane</keyword>
<evidence type="ECO:0000256" key="2">
    <source>
        <dbReference type="ARBA" id="ARBA00004651"/>
    </source>
</evidence>
<dbReference type="Gene3D" id="3.40.50.2300">
    <property type="match status" value="1"/>
</dbReference>
<feature type="domain" description="Response regulatory" evidence="19">
    <location>
        <begin position="854"/>
        <end position="968"/>
    </location>
</feature>
<evidence type="ECO:0000256" key="14">
    <source>
        <dbReference type="ARBA" id="ARBA00064003"/>
    </source>
</evidence>
<evidence type="ECO:0000256" key="6">
    <source>
        <dbReference type="ARBA" id="ARBA00022679"/>
    </source>
</evidence>
<proteinExistence type="predicted"/>
<dbReference type="InterPro" id="IPR011006">
    <property type="entry name" value="CheY-like_superfamily"/>
</dbReference>
<dbReference type="InterPro" id="IPR036097">
    <property type="entry name" value="HisK_dim/P_sf"/>
</dbReference>
<dbReference type="Gene3D" id="3.30.565.10">
    <property type="entry name" value="Histidine kinase-like ATPase, C-terminal domain"/>
    <property type="match status" value="1"/>
</dbReference>
<dbReference type="OrthoDB" id="9770795at2"/>
<feature type="transmembrane region" description="Helical" evidence="17">
    <location>
        <begin position="18"/>
        <end position="38"/>
    </location>
</feature>
<dbReference type="SMART" id="SM00388">
    <property type="entry name" value="HisKA"/>
    <property type="match status" value="1"/>
</dbReference>
<evidence type="ECO:0000259" key="18">
    <source>
        <dbReference type="PROSITE" id="PS50109"/>
    </source>
</evidence>
<dbReference type="GO" id="GO:0000155">
    <property type="term" value="F:phosphorelay sensor kinase activity"/>
    <property type="evidence" value="ECO:0007669"/>
    <property type="project" value="InterPro"/>
</dbReference>
<evidence type="ECO:0000256" key="16">
    <source>
        <dbReference type="PROSITE-ProRule" id="PRU00169"/>
    </source>
</evidence>
<dbReference type="PROSITE" id="PS50110">
    <property type="entry name" value="RESPONSE_REGULATORY"/>
    <property type="match status" value="1"/>
</dbReference>
<dbReference type="SUPFAM" id="SSF52172">
    <property type="entry name" value="CheY-like"/>
    <property type="match status" value="1"/>
</dbReference>
<dbReference type="Proteomes" id="UP000198515">
    <property type="component" value="Unassembled WGS sequence"/>
</dbReference>
<dbReference type="PROSITE" id="PS50109">
    <property type="entry name" value="HIS_KIN"/>
    <property type="match status" value="1"/>
</dbReference>
<dbReference type="Pfam" id="PF02518">
    <property type="entry name" value="HATPase_c"/>
    <property type="match status" value="1"/>
</dbReference>
<keyword evidence="5 16" id="KW-0597">Phosphoprotein</keyword>
<dbReference type="CDD" id="cd00082">
    <property type="entry name" value="HisKA"/>
    <property type="match status" value="1"/>
</dbReference>
<dbReference type="SUPFAM" id="SSF47384">
    <property type="entry name" value="Homodimeric domain of signal transducing histidine kinase"/>
    <property type="match status" value="1"/>
</dbReference>
<evidence type="ECO:0000256" key="8">
    <source>
        <dbReference type="ARBA" id="ARBA00022741"/>
    </source>
</evidence>
<evidence type="ECO:0000256" key="13">
    <source>
        <dbReference type="ARBA" id="ARBA00023136"/>
    </source>
</evidence>
<evidence type="ECO:0000256" key="10">
    <source>
        <dbReference type="ARBA" id="ARBA00022840"/>
    </source>
</evidence>
<dbReference type="InterPro" id="IPR003594">
    <property type="entry name" value="HATPase_dom"/>
</dbReference>
<reference evidence="21" key="1">
    <citation type="submission" date="2016-08" db="EMBL/GenBank/DDBJ databases">
        <authorList>
            <person name="Varghese N."/>
            <person name="Submissions Spin"/>
        </authorList>
    </citation>
    <scope>NUCLEOTIDE SEQUENCE [LARGE SCALE GENOMIC DNA]</scope>
    <source>
        <strain evidence="21">REICA_142</strain>
    </source>
</reference>
<keyword evidence="13 17" id="KW-0472">Membrane</keyword>
<feature type="modified residue" description="4-aspartylphosphate" evidence="16">
    <location>
        <position position="903"/>
    </location>
</feature>
<dbReference type="CDD" id="cd17546">
    <property type="entry name" value="REC_hyHK_CKI1_RcsC-like"/>
    <property type="match status" value="1"/>
</dbReference>
<dbReference type="InterPro" id="IPR035965">
    <property type="entry name" value="PAS-like_dom_sf"/>
</dbReference>
<dbReference type="Pfam" id="PF00512">
    <property type="entry name" value="HisKA"/>
    <property type="match status" value="1"/>
</dbReference>